<dbReference type="SUPFAM" id="SSF53474">
    <property type="entry name" value="alpha/beta-Hydrolases"/>
    <property type="match status" value="1"/>
</dbReference>
<sequence length="281" mass="32033">MNLEPQTNDEAGDGLLAEIEAATPHRRLHLHKAFKSNHLPNDRDVIVYVPPGYDEEPGRTYPVLYLHDGQNLFDGQTSFVKGRTWMVLEHADGAIEAGEVEPLVIVGIYNTGDRRLAEYTHEYNWQMGGGEANKYGDLLTQELMPWIAERYRVSKDRESTGMGGSSLGGLVSLYLGLRHPQVFGRLALLSPSVWWNHKSILGYLNEHSPQLWERPRIWLDVGDHEGQRTLRDVEHLARRLKANGWRPGESMHFEKVHEGTHDEASWAGRVRPMLRFLFPAV</sequence>
<evidence type="ECO:0000313" key="1">
    <source>
        <dbReference type="EMBL" id="XBH19982.1"/>
    </source>
</evidence>
<name>A0AAU7DSH5_9BACT</name>
<proteinExistence type="predicted"/>
<accession>A0AAU7DSH5</accession>
<gene>
    <name evidence="1" type="ORF">P8935_11825</name>
</gene>
<organism evidence="1">
    <name type="scientific">Telmatobacter sp. DSM 110680</name>
    <dbReference type="NCBI Taxonomy" id="3036704"/>
    <lineage>
        <taxon>Bacteria</taxon>
        <taxon>Pseudomonadati</taxon>
        <taxon>Acidobacteriota</taxon>
        <taxon>Terriglobia</taxon>
        <taxon>Terriglobales</taxon>
        <taxon>Acidobacteriaceae</taxon>
        <taxon>Telmatobacter</taxon>
    </lineage>
</organism>
<dbReference type="InterPro" id="IPR029058">
    <property type="entry name" value="AB_hydrolase_fold"/>
</dbReference>
<dbReference type="RefSeq" id="WP_348265205.1">
    <property type="nucleotide sequence ID" value="NZ_CP121196.1"/>
</dbReference>
<dbReference type="Pfam" id="PF00756">
    <property type="entry name" value="Esterase"/>
    <property type="match status" value="1"/>
</dbReference>
<dbReference type="PANTHER" id="PTHR48098">
    <property type="entry name" value="ENTEROCHELIN ESTERASE-RELATED"/>
    <property type="match status" value="1"/>
</dbReference>
<reference evidence="1" key="1">
    <citation type="submission" date="2023-03" db="EMBL/GenBank/DDBJ databases">
        <title>Edaphobacter sp.</title>
        <authorList>
            <person name="Huber K.J."/>
            <person name="Papendorf J."/>
            <person name="Pilke C."/>
            <person name="Bunk B."/>
            <person name="Sproeer C."/>
            <person name="Pester M."/>
        </authorList>
    </citation>
    <scope>NUCLEOTIDE SEQUENCE</scope>
    <source>
        <strain evidence="1">DSM 110680</strain>
    </source>
</reference>
<protein>
    <submittedName>
        <fullName evidence="1">Alpha/beta hydrolase-fold protein</fullName>
    </submittedName>
</protein>
<keyword evidence="1" id="KW-0378">Hydrolase</keyword>
<dbReference type="AlphaFoldDB" id="A0AAU7DSH5"/>
<dbReference type="PANTHER" id="PTHR48098:SF6">
    <property type="entry name" value="FERRI-BACILLIBACTIN ESTERASE BESA"/>
    <property type="match status" value="1"/>
</dbReference>
<dbReference type="InterPro" id="IPR050583">
    <property type="entry name" value="Mycobacterial_A85_antigen"/>
</dbReference>
<dbReference type="Gene3D" id="3.40.50.1820">
    <property type="entry name" value="alpha/beta hydrolase"/>
    <property type="match status" value="1"/>
</dbReference>
<dbReference type="EMBL" id="CP121196">
    <property type="protein sequence ID" value="XBH19982.1"/>
    <property type="molecule type" value="Genomic_DNA"/>
</dbReference>
<dbReference type="InterPro" id="IPR000801">
    <property type="entry name" value="Esterase-like"/>
</dbReference>
<dbReference type="GO" id="GO:0016787">
    <property type="term" value="F:hydrolase activity"/>
    <property type="evidence" value="ECO:0007669"/>
    <property type="project" value="UniProtKB-KW"/>
</dbReference>